<reference evidence="1 2" key="1">
    <citation type="journal article" date="2019" name="Nat. Ecol. Evol.">
        <title>Megaphylogeny resolves global patterns of mushroom evolution.</title>
        <authorList>
            <person name="Varga T."/>
            <person name="Krizsan K."/>
            <person name="Foldi C."/>
            <person name="Dima B."/>
            <person name="Sanchez-Garcia M."/>
            <person name="Sanchez-Ramirez S."/>
            <person name="Szollosi G.J."/>
            <person name="Szarkandi J.G."/>
            <person name="Papp V."/>
            <person name="Albert L."/>
            <person name="Andreopoulos W."/>
            <person name="Angelini C."/>
            <person name="Antonin V."/>
            <person name="Barry K.W."/>
            <person name="Bougher N.L."/>
            <person name="Buchanan P."/>
            <person name="Buyck B."/>
            <person name="Bense V."/>
            <person name="Catcheside P."/>
            <person name="Chovatia M."/>
            <person name="Cooper J."/>
            <person name="Damon W."/>
            <person name="Desjardin D."/>
            <person name="Finy P."/>
            <person name="Geml J."/>
            <person name="Haridas S."/>
            <person name="Hughes K."/>
            <person name="Justo A."/>
            <person name="Karasinski D."/>
            <person name="Kautmanova I."/>
            <person name="Kiss B."/>
            <person name="Kocsube S."/>
            <person name="Kotiranta H."/>
            <person name="LaButti K.M."/>
            <person name="Lechner B.E."/>
            <person name="Liimatainen K."/>
            <person name="Lipzen A."/>
            <person name="Lukacs Z."/>
            <person name="Mihaltcheva S."/>
            <person name="Morgado L.N."/>
            <person name="Niskanen T."/>
            <person name="Noordeloos M.E."/>
            <person name="Ohm R.A."/>
            <person name="Ortiz-Santana B."/>
            <person name="Ovrebo C."/>
            <person name="Racz N."/>
            <person name="Riley R."/>
            <person name="Savchenko A."/>
            <person name="Shiryaev A."/>
            <person name="Soop K."/>
            <person name="Spirin V."/>
            <person name="Szebenyi C."/>
            <person name="Tomsovsky M."/>
            <person name="Tulloss R.E."/>
            <person name="Uehling J."/>
            <person name="Grigoriev I.V."/>
            <person name="Vagvolgyi C."/>
            <person name="Papp T."/>
            <person name="Martin F.M."/>
            <person name="Miettinen O."/>
            <person name="Hibbett D.S."/>
            <person name="Nagy L.G."/>
        </authorList>
    </citation>
    <scope>NUCLEOTIDE SEQUENCE [LARGE SCALE GENOMIC DNA]</scope>
    <source>
        <strain evidence="1 2">CBS 962.96</strain>
    </source>
</reference>
<keyword evidence="2" id="KW-1185">Reference proteome</keyword>
<proteinExistence type="predicted"/>
<name>A0A4S8L5E0_DENBC</name>
<gene>
    <name evidence="1" type="ORF">K435DRAFT_807197</name>
</gene>
<organism evidence="1 2">
    <name type="scientific">Dendrothele bispora (strain CBS 962.96)</name>
    <dbReference type="NCBI Taxonomy" id="1314807"/>
    <lineage>
        <taxon>Eukaryota</taxon>
        <taxon>Fungi</taxon>
        <taxon>Dikarya</taxon>
        <taxon>Basidiomycota</taxon>
        <taxon>Agaricomycotina</taxon>
        <taxon>Agaricomycetes</taxon>
        <taxon>Agaricomycetidae</taxon>
        <taxon>Agaricales</taxon>
        <taxon>Agaricales incertae sedis</taxon>
        <taxon>Dendrothele</taxon>
    </lineage>
</organism>
<evidence type="ECO:0000313" key="2">
    <source>
        <dbReference type="Proteomes" id="UP000297245"/>
    </source>
</evidence>
<dbReference type="AlphaFoldDB" id="A0A4S8L5E0"/>
<protein>
    <submittedName>
        <fullName evidence="1">Uncharacterized protein</fullName>
    </submittedName>
</protein>
<sequence>MWADEDQISNEEKEEPFRTDKCLNPSFNLYPSSYAYSRSTLPSSPLCSFDDDAFSYKMVKSLIIRASSTIPRFANTLHQEDRVRLKDKEAEERRAAVADASGIPKSVDAAVEVTATTVDGVEVDQAARDTDNTSGAAKYAEETSSQYYPGSEGPLGCQHSAAMDLWDFKEVEEVAAEVVGVAGLLAVKDFPWLFSTI</sequence>
<evidence type="ECO:0000313" key="1">
    <source>
        <dbReference type="EMBL" id="THU83824.1"/>
    </source>
</evidence>
<dbReference type="EMBL" id="ML179638">
    <property type="protein sequence ID" value="THU83824.1"/>
    <property type="molecule type" value="Genomic_DNA"/>
</dbReference>
<dbReference type="Proteomes" id="UP000297245">
    <property type="component" value="Unassembled WGS sequence"/>
</dbReference>
<accession>A0A4S8L5E0</accession>